<evidence type="ECO:0000256" key="6">
    <source>
        <dbReference type="ARBA" id="ARBA00025044"/>
    </source>
</evidence>
<keyword evidence="4" id="KW-0283">Flagellar rotation</keyword>
<evidence type="ECO:0000256" key="4">
    <source>
        <dbReference type="ARBA" id="ARBA00022779"/>
    </source>
</evidence>
<keyword evidence="8" id="KW-0966">Cell projection</keyword>
<evidence type="ECO:0000259" key="7">
    <source>
        <dbReference type="Pfam" id="PF01052"/>
    </source>
</evidence>
<dbReference type="InterPro" id="IPR028976">
    <property type="entry name" value="CheC-like_sf"/>
</dbReference>
<keyword evidence="8" id="KW-0969">Cilium</keyword>
<dbReference type="Gene3D" id="2.30.330.10">
    <property type="entry name" value="SpoA-like"/>
    <property type="match status" value="1"/>
</dbReference>
<evidence type="ECO:0000313" key="9">
    <source>
        <dbReference type="Proteomes" id="UP001595547"/>
    </source>
</evidence>
<dbReference type="InterPro" id="IPR036429">
    <property type="entry name" value="SpoA-like_sf"/>
</dbReference>
<keyword evidence="8" id="KW-0282">Flagellum</keyword>
<evidence type="ECO:0000313" key="8">
    <source>
        <dbReference type="EMBL" id="MFC3179856.1"/>
    </source>
</evidence>
<comment type="subcellular location">
    <subcellularLocation>
        <location evidence="1">Cell membrane</location>
        <topology evidence="1">Peripheral membrane protein</topology>
    </subcellularLocation>
</comment>
<keyword evidence="9" id="KW-1185">Reference proteome</keyword>
<feature type="domain" description="Flagellar motor switch protein FliN-like C-terminal" evidence="7">
    <location>
        <begin position="226"/>
        <end position="294"/>
    </location>
</feature>
<dbReference type="EMBL" id="JBHRTO010000001">
    <property type="protein sequence ID" value="MFC3179856.1"/>
    <property type="molecule type" value="Genomic_DNA"/>
</dbReference>
<comment type="function">
    <text evidence="6">FliM is one of three proteins (FliG, FliN, FliM) that forms the rotor-mounted switch complex (C ring), located at the base of the basal body. This complex interacts with the CheY and CheZ chemotaxis proteins, in addition to contacting components of the motor that determine the direction of flagellar rotation.</text>
</comment>
<accession>A0ABV7ITN9</accession>
<evidence type="ECO:0000256" key="2">
    <source>
        <dbReference type="ARBA" id="ARBA00022475"/>
    </source>
</evidence>
<dbReference type="SUPFAM" id="SSF101801">
    <property type="entry name" value="Surface presentation of antigens (SPOA)"/>
    <property type="match status" value="1"/>
</dbReference>
<proteinExistence type="predicted"/>
<protein>
    <submittedName>
        <fullName evidence="8">FliM/FliN family flagellar motor switch protein</fullName>
    </submittedName>
</protein>
<dbReference type="Pfam" id="PF01052">
    <property type="entry name" value="FliMN_C"/>
    <property type="match status" value="1"/>
</dbReference>
<keyword evidence="5" id="KW-0472">Membrane</keyword>
<evidence type="ECO:0000256" key="5">
    <source>
        <dbReference type="ARBA" id="ARBA00023136"/>
    </source>
</evidence>
<dbReference type="InterPro" id="IPR001543">
    <property type="entry name" value="FliN-like_C"/>
</dbReference>
<comment type="caution">
    <text evidence="8">The sequence shown here is derived from an EMBL/GenBank/DDBJ whole genome shotgun (WGS) entry which is preliminary data.</text>
</comment>
<reference evidence="9" key="1">
    <citation type="journal article" date="2019" name="Int. J. Syst. Evol. Microbiol.">
        <title>The Global Catalogue of Microorganisms (GCM) 10K type strain sequencing project: providing services to taxonomists for standard genome sequencing and annotation.</title>
        <authorList>
            <consortium name="The Broad Institute Genomics Platform"/>
            <consortium name="The Broad Institute Genome Sequencing Center for Infectious Disease"/>
            <person name="Wu L."/>
            <person name="Ma J."/>
        </authorList>
    </citation>
    <scope>NUCLEOTIDE SEQUENCE [LARGE SCALE GENOMIC DNA]</scope>
    <source>
        <strain evidence="9">KCTC 52039</strain>
    </source>
</reference>
<dbReference type="Gene3D" id="3.40.1550.10">
    <property type="entry name" value="CheC-like"/>
    <property type="match status" value="1"/>
</dbReference>
<evidence type="ECO:0000256" key="1">
    <source>
        <dbReference type="ARBA" id="ARBA00004202"/>
    </source>
</evidence>
<dbReference type="Proteomes" id="UP001595547">
    <property type="component" value="Unassembled WGS sequence"/>
</dbReference>
<sequence>MAEAQQDGVIRRKIAMARAQMAEGGPGADRGWRLALARAARDKLSLPLEVTALAMQRVSLAELLELPPAQALIAVLQGPAEGMGLLILSPPVLAAMIEAQTLGKVATAALASRKPTRTDAAMVAPTLDAALEEMEQALAQEADLHWAGGFRYASFLDDPRPLGLLLEDIDYRVLTADLSLGLGARQGVILLALPAEGKGTLPMPAAPGPENAAQAGQAFAQALADQVDAVSCVLDAVVSRVSLPLARVMGLRVGEVITLPRAAIDRISFEGLDGRALAEGRLGQNRGMRAIRLTGGEAAVPRAMLPAASSELLRQTG</sequence>
<gene>
    <name evidence="8" type="ORF">ACFOGH_02540</name>
</gene>
<organism evidence="8 9">
    <name type="scientific">Cypionkella sinensis</name>
    <dbReference type="NCBI Taxonomy" id="1756043"/>
    <lineage>
        <taxon>Bacteria</taxon>
        <taxon>Pseudomonadati</taxon>
        <taxon>Pseudomonadota</taxon>
        <taxon>Alphaproteobacteria</taxon>
        <taxon>Rhodobacterales</taxon>
        <taxon>Paracoccaceae</taxon>
        <taxon>Cypionkella</taxon>
    </lineage>
</organism>
<name>A0ABV7ITN9_9RHOB</name>
<keyword evidence="2" id="KW-1003">Cell membrane</keyword>
<keyword evidence="3" id="KW-0145">Chemotaxis</keyword>
<evidence type="ECO:0000256" key="3">
    <source>
        <dbReference type="ARBA" id="ARBA00022500"/>
    </source>
</evidence>
<dbReference type="RefSeq" id="WP_380071480.1">
    <property type="nucleotide sequence ID" value="NZ_JBHRTO010000001.1"/>
</dbReference>